<dbReference type="EMBL" id="JBHTLK010000075">
    <property type="protein sequence ID" value="MFD1148731.1"/>
    <property type="molecule type" value="Genomic_DNA"/>
</dbReference>
<gene>
    <name evidence="2" type="ORF">ACFQ3T_16495</name>
</gene>
<evidence type="ECO:0000313" key="3">
    <source>
        <dbReference type="Proteomes" id="UP001597168"/>
    </source>
</evidence>
<sequence length="175" mass="18032">MNGMKVASRVAAACLVAFATLFGVVSTAHAEAGQTCLVNEVVSFSEPVTNTPRTVTVTVRGQLFNCADGSAATGSYSETATLANYSCTQLFYQGSGTRTFTWTDPAAAPSTYSYNRTSSRVGANIVILLLGSITSGTFAAEPAKMQLTALNPDPISCATTGVSQLTLVGSLIIGL</sequence>
<organism evidence="2 3">
    <name type="scientific">Saccharothrix hoggarensis</name>
    <dbReference type="NCBI Taxonomy" id="913853"/>
    <lineage>
        <taxon>Bacteria</taxon>
        <taxon>Bacillati</taxon>
        <taxon>Actinomycetota</taxon>
        <taxon>Actinomycetes</taxon>
        <taxon>Pseudonocardiales</taxon>
        <taxon>Pseudonocardiaceae</taxon>
        <taxon>Saccharothrix</taxon>
    </lineage>
</organism>
<accession>A0ABW3QVR0</accession>
<evidence type="ECO:0008006" key="4">
    <source>
        <dbReference type="Google" id="ProtNLM"/>
    </source>
</evidence>
<feature type="chain" id="PRO_5045772265" description="Secreted protein" evidence="1">
    <location>
        <begin position="31"/>
        <end position="175"/>
    </location>
</feature>
<dbReference type="RefSeq" id="WP_380724153.1">
    <property type="nucleotide sequence ID" value="NZ_JBHTLK010000075.1"/>
</dbReference>
<proteinExistence type="predicted"/>
<evidence type="ECO:0000313" key="2">
    <source>
        <dbReference type="EMBL" id="MFD1148731.1"/>
    </source>
</evidence>
<comment type="caution">
    <text evidence="2">The sequence shown here is derived from an EMBL/GenBank/DDBJ whole genome shotgun (WGS) entry which is preliminary data.</text>
</comment>
<name>A0ABW3QVR0_9PSEU</name>
<dbReference type="Proteomes" id="UP001597168">
    <property type="component" value="Unassembled WGS sequence"/>
</dbReference>
<protein>
    <recommendedName>
        <fullName evidence="4">Secreted protein</fullName>
    </recommendedName>
</protein>
<evidence type="ECO:0000256" key="1">
    <source>
        <dbReference type="SAM" id="SignalP"/>
    </source>
</evidence>
<feature type="signal peptide" evidence="1">
    <location>
        <begin position="1"/>
        <end position="30"/>
    </location>
</feature>
<keyword evidence="1" id="KW-0732">Signal</keyword>
<keyword evidence="3" id="KW-1185">Reference proteome</keyword>
<reference evidence="3" key="1">
    <citation type="journal article" date="2019" name="Int. J. Syst. Evol. Microbiol.">
        <title>The Global Catalogue of Microorganisms (GCM) 10K type strain sequencing project: providing services to taxonomists for standard genome sequencing and annotation.</title>
        <authorList>
            <consortium name="The Broad Institute Genomics Platform"/>
            <consortium name="The Broad Institute Genome Sequencing Center for Infectious Disease"/>
            <person name="Wu L."/>
            <person name="Ma J."/>
        </authorList>
    </citation>
    <scope>NUCLEOTIDE SEQUENCE [LARGE SCALE GENOMIC DNA]</scope>
    <source>
        <strain evidence="3">CCUG 60214</strain>
    </source>
</reference>